<feature type="chain" id="PRO_5003213062" description="Lipoprotein" evidence="1">
    <location>
        <begin position="24"/>
        <end position="316"/>
    </location>
</feature>
<dbReference type="STRING" id="697329.Rumal_1599"/>
<dbReference type="KEGG" id="ral:Rumal_1599"/>
<dbReference type="EMBL" id="CP002403">
    <property type="protein sequence ID" value="ADU22099.1"/>
    <property type="molecule type" value="Genomic_DNA"/>
</dbReference>
<organism evidence="2 3">
    <name type="scientific">Ruminococcus albus (strain ATCC 27210 / DSM 20455 / JCM 14654 / NCDO 2250 / 7)</name>
    <dbReference type="NCBI Taxonomy" id="697329"/>
    <lineage>
        <taxon>Bacteria</taxon>
        <taxon>Bacillati</taxon>
        <taxon>Bacillota</taxon>
        <taxon>Clostridia</taxon>
        <taxon>Eubacteriales</taxon>
        <taxon>Oscillospiraceae</taxon>
        <taxon>Ruminococcus</taxon>
    </lineage>
</organism>
<feature type="signal peptide" evidence="1">
    <location>
        <begin position="1"/>
        <end position="23"/>
    </location>
</feature>
<sequence length="316" mass="34988" precursor="true">MKINKLAALLTAAVLVFSCTACSKDKDKNSKKTKKNKSSSIVTDESTIDEVVTDGESKTRTASNGVHIKQAYDLLQNEQYRIKLRYTDASGNETEILRIKDGSDYYELQTNEIGSSGSICTGGTAYDFDNVCGIYRKRSAELPVSIIETVVDQDLPATETHIDAESAKIYDVEEYTYTGGTYITVIDFYFDKETGLPAKYTTKYMVEGVNGDEGMTETRTITEIAFGSGGEMVTTDGETQQIDRSVFDSSFISRMVDFDVMSPEQKLGYCQAIFITANVSAEELSSAGMNDEKLKNISYEDLTSLVYTYGDKPERN</sequence>
<protein>
    <recommendedName>
        <fullName evidence="4">Lipoprotein</fullName>
    </recommendedName>
</protein>
<evidence type="ECO:0000313" key="3">
    <source>
        <dbReference type="Proteomes" id="UP000006919"/>
    </source>
</evidence>
<accession>E6UHQ0</accession>
<evidence type="ECO:0008006" key="4">
    <source>
        <dbReference type="Google" id="ProtNLM"/>
    </source>
</evidence>
<dbReference type="HOGENOM" id="CLU_920965_0_0_9"/>
<evidence type="ECO:0000256" key="1">
    <source>
        <dbReference type="SAM" id="SignalP"/>
    </source>
</evidence>
<dbReference type="RefSeq" id="WP_013498264.1">
    <property type="nucleotide sequence ID" value="NC_014833.1"/>
</dbReference>
<proteinExistence type="predicted"/>
<keyword evidence="1" id="KW-0732">Signal</keyword>
<gene>
    <name evidence="2" type="ordered locus">Rumal_1599</name>
</gene>
<dbReference type="AlphaFoldDB" id="E6UHQ0"/>
<dbReference type="eggNOG" id="ENOG50323RP">
    <property type="taxonomic scope" value="Bacteria"/>
</dbReference>
<name>E6UHQ0_RUMA7</name>
<dbReference type="PROSITE" id="PS51257">
    <property type="entry name" value="PROKAR_LIPOPROTEIN"/>
    <property type="match status" value="1"/>
</dbReference>
<reference evidence="2 3" key="1">
    <citation type="journal article" date="2011" name="J. Bacteriol.">
        <title>Complete genome of the cellulolytic ruminal bacterium Ruminococcus albus 7.</title>
        <authorList>
            <person name="Suen G."/>
            <person name="Stevenson D.M."/>
            <person name="Bruce D.C."/>
            <person name="Chertkov O."/>
            <person name="Copeland A."/>
            <person name="Cheng J.F."/>
            <person name="Detter C."/>
            <person name="Detter J.C."/>
            <person name="Goodwin L.A."/>
            <person name="Han C.S."/>
            <person name="Hauser L.J."/>
            <person name="Ivanova N.N."/>
            <person name="Kyrpides N.C."/>
            <person name="Land M.L."/>
            <person name="Lapidus A."/>
            <person name="Lucas S."/>
            <person name="Ovchinnikova G."/>
            <person name="Pitluck S."/>
            <person name="Tapia R."/>
            <person name="Woyke T."/>
            <person name="Boyum J."/>
            <person name="Mead D."/>
            <person name="Weimer P.J."/>
        </authorList>
    </citation>
    <scope>NUCLEOTIDE SEQUENCE [LARGE SCALE GENOMIC DNA]</scope>
    <source>
        <strain evidence="3">ATCC 27210 / DSM 20455 / JCM 14654 / NCDO 2250 / 7</strain>
    </source>
</reference>
<dbReference type="Proteomes" id="UP000006919">
    <property type="component" value="Chromosome"/>
</dbReference>
<dbReference type="OrthoDB" id="1821502at2"/>
<evidence type="ECO:0000313" key="2">
    <source>
        <dbReference type="EMBL" id="ADU22099.1"/>
    </source>
</evidence>